<evidence type="ECO:0000256" key="1">
    <source>
        <dbReference type="SAM" id="Coils"/>
    </source>
</evidence>
<evidence type="ECO:0000313" key="3">
    <source>
        <dbReference type="EMBL" id="KAH0508333.1"/>
    </source>
</evidence>
<dbReference type="GO" id="GO:0005813">
    <property type="term" value="C:centrosome"/>
    <property type="evidence" value="ECO:0007669"/>
    <property type="project" value="InterPro"/>
</dbReference>
<protein>
    <submittedName>
        <fullName evidence="3">Centrosomal protein of 95 kDa</fullName>
    </submittedName>
</protein>
<dbReference type="Proteomes" id="UP000710432">
    <property type="component" value="Unassembled WGS sequence"/>
</dbReference>
<accession>A0A8J6GCT5</accession>
<organism evidence="3 4">
    <name type="scientific">Microtus ochrogaster</name>
    <name type="common">Prairie vole</name>
    <dbReference type="NCBI Taxonomy" id="79684"/>
    <lineage>
        <taxon>Eukaryota</taxon>
        <taxon>Metazoa</taxon>
        <taxon>Chordata</taxon>
        <taxon>Craniata</taxon>
        <taxon>Vertebrata</taxon>
        <taxon>Euteleostomi</taxon>
        <taxon>Mammalia</taxon>
        <taxon>Eutheria</taxon>
        <taxon>Euarchontoglires</taxon>
        <taxon>Glires</taxon>
        <taxon>Rodentia</taxon>
        <taxon>Myomorpha</taxon>
        <taxon>Muroidea</taxon>
        <taxon>Cricetidae</taxon>
        <taxon>Arvicolinae</taxon>
        <taxon>Microtus</taxon>
    </lineage>
</organism>
<dbReference type="AlphaFoldDB" id="A0A8J6GCT5"/>
<dbReference type="GO" id="GO:0000922">
    <property type="term" value="C:spindle pole"/>
    <property type="evidence" value="ECO:0007669"/>
    <property type="project" value="InterPro"/>
</dbReference>
<feature type="region of interest" description="Disordered" evidence="2">
    <location>
        <begin position="52"/>
        <end position="136"/>
    </location>
</feature>
<dbReference type="InterPro" id="IPR026619">
    <property type="entry name" value="CEP95"/>
</dbReference>
<dbReference type="PANTHER" id="PTHR22545:SF0">
    <property type="entry name" value="CENTROSOMAL PROTEIN OF 95 KDA"/>
    <property type="match status" value="1"/>
</dbReference>
<proteinExistence type="predicted"/>
<keyword evidence="1" id="KW-0175">Coiled coil</keyword>
<dbReference type="PANTHER" id="PTHR22545">
    <property type="entry name" value="CENTROSOMAL PROTEIN OF 95 KDA"/>
    <property type="match status" value="1"/>
</dbReference>
<comment type="caution">
    <text evidence="3">The sequence shown here is derived from an EMBL/GenBank/DDBJ whole genome shotgun (WGS) entry which is preliminary data.</text>
</comment>
<feature type="coiled-coil region" evidence="1">
    <location>
        <begin position="202"/>
        <end position="246"/>
    </location>
</feature>
<evidence type="ECO:0000313" key="4">
    <source>
        <dbReference type="Proteomes" id="UP000710432"/>
    </source>
</evidence>
<feature type="coiled-coil region" evidence="1">
    <location>
        <begin position="318"/>
        <end position="400"/>
    </location>
</feature>
<feature type="compositionally biased region" description="Polar residues" evidence="2">
    <location>
        <begin position="105"/>
        <end position="114"/>
    </location>
</feature>
<name>A0A8J6GCT5_MICOH</name>
<reference evidence="3" key="1">
    <citation type="submission" date="2020-03" db="EMBL/GenBank/DDBJ databases">
        <title>Studies in the Genomics of Life Span.</title>
        <authorList>
            <person name="Glass D."/>
        </authorList>
    </citation>
    <scope>NUCLEOTIDE SEQUENCE</scope>
    <source>
        <strain evidence="3">LTLLF</strain>
        <tissue evidence="3">Muscle</tissue>
    </source>
</reference>
<evidence type="ECO:0000256" key="2">
    <source>
        <dbReference type="SAM" id="MobiDB-lite"/>
    </source>
</evidence>
<dbReference type="EMBL" id="JAATJU010023260">
    <property type="protein sequence ID" value="KAH0508333.1"/>
    <property type="molecule type" value="Genomic_DNA"/>
</dbReference>
<gene>
    <name evidence="3" type="ORF">LTLLF_166050</name>
</gene>
<feature type="compositionally biased region" description="Basic and acidic residues" evidence="2">
    <location>
        <begin position="52"/>
        <end position="73"/>
    </location>
</feature>
<sequence>MLQVCGKQMLQVCGKQMLQVCGKQMLQVCGKQMLQVCGKQMLQMLKAALGDRATDKTDGKDGDTGEEEVHSGNEEILSQHSDSIMEYGPKKPRPGFSMYRKSAYRSHSLSPSSVNKHRQLEKERKKPHKSKGAETRQFQAKVLTEAFERDLRKNKVQENIGLRGISDDEEEEETVVKVNEHSLLPLMLEQFPFLYVSDPTLTKMWKQQIAQVEQLKREAQRENRSKKKLQDEIEEALRRHDLLTALVKKECEQNKRLQDFRDRIHRQRLTQSKIKENRQQIVRARKYYDDYRIQLRAKMMRMRTREEMIFKKLFEEGLQIQKQRLRDLRNYAKEKRNEEKRQHQNELDSMENYYKDQFSLLAEAISQERQELKAREKSQAQTLHKVKRELRAKMEKEIQQLQYMITQNDDDAFFRELEAERFRARLQLASFQYSKNPSPRGQTS</sequence>